<dbReference type="Proteomes" id="UP000230605">
    <property type="component" value="Chromosome 1"/>
</dbReference>
<reference evidence="6 8" key="2">
    <citation type="submission" date="2023-09" db="EMBL/GenBank/DDBJ databases">
        <title>Complete-Gapless Cercospora beticola genome.</title>
        <authorList>
            <person name="Wyatt N.A."/>
            <person name="Spanner R.E."/>
            <person name="Bolton M.D."/>
        </authorList>
    </citation>
    <scope>NUCLEOTIDE SEQUENCE [LARGE SCALE GENOMIC DNA]</scope>
    <source>
        <strain evidence="6">Cb09-40</strain>
    </source>
</reference>
<feature type="transmembrane region" description="Helical" evidence="4">
    <location>
        <begin position="12"/>
        <end position="32"/>
    </location>
</feature>
<sequence length="389" mass="43213">MVYGLLDTRSLAVRTSLAIAGLLTIAFLIASLTRSYNPISITAHTNYLGRNQAASLNDVLNQTLGFQKIFVINLPSRTDHRDSMSLAAALTPGGLRLDYADGVTNVSRKALPPGGDNPKHKSGIIGAWRAHINVLRTIVEQNITSALVMEGDVDWDVRIKSQMYDFARASRLLVQPGTEDETTELNDDLSNLPLSSPYGDTQHWDALWLGHCGTEFPKTDSRIRSGRVVIPNDETVPEPQHFDKEWGSDALIREYPEHTRVVHRARMNVCSLAYGVSQPGARRLLYELGIKKMNAAMDIMLRQACDGSAGRARHNCLTVTPQLFQHHRPIGSKASFSEIEDHGEGVNDFAYTRNIRWSTKMNFDKLLSGETDYVDLWQDGAPANKTAFP</sequence>
<keyword evidence="3" id="KW-0808">Transferase</keyword>
<dbReference type="PANTHER" id="PTHR10730:SF53">
    <property type="entry name" value="GLYCOSYLTRANSFERASE 25 FAMILY MEMBER"/>
    <property type="match status" value="1"/>
</dbReference>
<dbReference type="InterPro" id="IPR050757">
    <property type="entry name" value="Collagen_mod_GT25"/>
</dbReference>
<dbReference type="EMBL" id="LKMD01000100">
    <property type="protein sequence ID" value="PIB00617.1"/>
    <property type="molecule type" value="Genomic_DNA"/>
</dbReference>
<dbReference type="CDD" id="cd06532">
    <property type="entry name" value="Glyco_transf_25"/>
    <property type="match status" value="1"/>
</dbReference>
<name>A0A2G5I735_CERBT</name>
<comment type="similarity">
    <text evidence="1">Belongs to the glycosyltransferase 25 family.</text>
</comment>
<keyword evidence="4" id="KW-0472">Membrane</keyword>
<dbReference type="InterPro" id="IPR002654">
    <property type="entry name" value="Glyco_trans_25"/>
</dbReference>
<proteinExistence type="inferred from homology"/>
<keyword evidence="8" id="KW-1185">Reference proteome</keyword>
<evidence type="ECO:0000256" key="3">
    <source>
        <dbReference type="ARBA" id="ARBA00022679"/>
    </source>
</evidence>
<accession>A0A2G5I735</accession>
<evidence type="ECO:0000313" key="8">
    <source>
        <dbReference type="Proteomes" id="UP001302367"/>
    </source>
</evidence>
<evidence type="ECO:0008006" key="9">
    <source>
        <dbReference type="Google" id="ProtNLM"/>
    </source>
</evidence>
<evidence type="ECO:0000313" key="7">
    <source>
        <dbReference type="Proteomes" id="UP000230605"/>
    </source>
</evidence>
<evidence type="ECO:0000256" key="4">
    <source>
        <dbReference type="SAM" id="Phobius"/>
    </source>
</evidence>
<reference evidence="5 7" key="1">
    <citation type="submission" date="2015-10" db="EMBL/GenBank/DDBJ databases">
        <title>The cercosporin biosynthetic gene cluster was horizontally transferred to several fungal lineages and shown to be expanded in Cercospora beticola based on microsynteny with recipient genomes.</title>
        <authorList>
            <person name="De Jonge R."/>
            <person name="Ebert M.K."/>
            <person name="Suttle J.C."/>
            <person name="Jurick Ii W.M."/>
            <person name="Secor G.A."/>
            <person name="Thomma B.P."/>
            <person name="Van De Peer Y."/>
            <person name="Bolton M.D."/>
        </authorList>
    </citation>
    <scope>NUCLEOTIDE SEQUENCE [LARGE SCALE GENOMIC DNA]</scope>
    <source>
        <strain evidence="5 7">09-40</strain>
    </source>
</reference>
<dbReference type="AlphaFoldDB" id="A0A2G5I735"/>
<organism evidence="5 7">
    <name type="scientific">Cercospora beticola</name>
    <name type="common">Sugarbeet leaf spot fungus</name>
    <dbReference type="NCBI Taxonomy" id="122368"/>
    <lineage>
        <taxon>Eukaryota</taxon>
        <taxon>Fungi</taxon>
        <taxon>Dikarya</taxon>
        <taxon>Ascomycota</taxon>
        <taxon>Pezizomycotina</taxon>
        <taxon>Dothideomycetes</taxon>
        <taxon>Dothideomycetidae</taxon>
        <taxon>Mycosphaerellales</taxon>
        <taxon>Mycosphaerellaceae</taxon>
        <taxon>Cercospora</taxon>
    </lineage>
</organism>
<gene>
    <name evidence="5" type="ORF">CB0940_00771</name>
    <name evidence="6" type="ORF">RHO25_000805</name>
</gene>
<keyword evidence="4" id="KW-1133">Transmembrane helix</keyword>
<dbReference type="Proteomes" id="UP001302367">
    <property type="component" value="Chromosome 1"/>
</dbReference>
<evidence type="ECO:0000313" key="5">
    <source>
        <dbReference type="EMBL" id="PIB00617.1"/>
    </source>
</evidence>
<dbReference type="EMBL" id="CP134184">
    <property type="protein sequence ID" value="WPA96199.1"/>
    <property type="molecule type" value="Genomic_DNA"/>
</dbReference>
<evidence type="ECO:0000313" key="6">
    <source>
        <dbReference type="EMBL" id="WPA96199.1"/>
    </source>
</evidence>
<keyword evidence="4" id="KW-0812">Transmembrane</keyword>
<evidence type="ECO:0000256" key="2">
    <source>
        <dbReference type="ARBA" id="ARBA00022676"/>
    </source>
</evidence>
<protein>
    <recommendedName>
        <fullName evidence="9">Procollagen galactosyltransferase 1</fullName>
    </recommendedName>
</protein>
<dbReference type="PANTHER" id="PTHR10730">
    <property type="entry name" value="PROCOLLAGEN-LYSINE,2-OXOGLUTARATE 5-DIOXYGENASE/GLYCOSYLTRANSFERASE 25 FAMILY MEMBER"/>
    <property type="match status" value="1"/>
</dbReference>
<evidence type="ECO:0000256" key="1">
    <source>
        <dbReference type="ARBA" id="ARBA00006721"/>
    </source>
</evidence>
<keyword evidence="2" id="KW-0328">Glycosyltransferase</keyword>
<dbReference type="GO" id="GO:0016740">
    <property type="term" value="F:transferase activity"/>
    <property type="evidence" value="ECO:0007669"/>
    <property type="project" value="UniProtKB-KW"/>
</dbReference>
<dbReference type="OrthoDB" id="47375at2759"/>